<dbReference type="RefSeq" id="WP_037340674.1">
    <property type="nucleotide sequence ID" value="NZ_APNK01000038.1"/>
</dbReference>
<feature type="signal peptide" evidence="2">
    <location>
        <begin position="1"/>
        <end position="24"/>
    </location>
</feature>
<feature type="compositionally biased region" description="Low complexity" evidence="1">
    <location>
        <begin position="272"/>
        <end position="308"/>
    </location>
</feature>
<comment type="caution">
    <text evidence="4">The sequence shown here is derived from an EMBL/GenBank/DDBJ whole genome shotgun (WGS) entry which is preliminary data.</text>
</comment>
<dbReference type="InterPro" id="IPR003646">
    <property type="entry name" value="SH3-like_bac-type"/>
</dbReference>
<dbReference type="AlphaFoldDB" id="A0A084IHE3"/>
<evidence type="ECO:0000313" key="4">
    <source>
        <dbReference type="EMBL" id="KEZ76127.1"/>
    </source>
</evidence>
<feature type="domain" description="SH3b" evidence="3">
    <location>
        <begin position="323"/>
        <end position="385"/>
    </location>
</feature>
<accession>A0A084IHE3</accession>
<gene>
    <name evidence="4" type="ORF">C41B8_16364</name>
</gene>
<organism evidence="4 5">
    <name type="scientific">Salinisphaera hydrothermalis (strain C41B8)</name>
    <dbReference type="NCBI Taxonomy" id="1304275"/>
    <lineage>
        <taxon>Bacteria</taxon>
        <taxon>Pseudomonadati</taxon>
        <taxon>Pseudomonadota</taxon>
        <taxon>Gammaproteobacteria</taxon>
        <taxon>Salinisphaerales</taxon>
        <taxon>Salinisphaeraceae</taxon>
        <taxon>Salinisphaera</taxon>
    </lineage>
</organism>
<dbReference type="Pfam" id="PF08239">
    <property type="entry name" value="SH3_3"/>
    <property type="match status" value="1"/>
</dbReference>
<evidence type="ECO:0000259" key="3">
    <source>
        <dbReference type="PROSITE" id="PS51781"/>
    </source>
</evidence>
<feature type="region of interest" description="Disordered" evidence="1">
    <location>
        <begin position="185"/>
        <end position="238"/>
    </location>
</feature>
<proteinExistence type="predicted"/>
<feature type="region of interest" description="Disordered" evidence="1">
    <location>
        <begin position="267"/>
        <end position="334"/>
    </location>
</feature>
<dbReference type="EMBL" id="APNK01000038">
    <property type="protein sequence ID" value="KEZ76127.1"/>
    <property type="molecule type" value="Genomic_DNA"/>
</dbReference>
<dbReference type="SMART" id="SM00287">
    <property type="entry name" value="SH3b"/>
    <property type="match status" value="1"/>
</dbReference>
<evidence type="ECO:0000256" key="1">
    <source>
        <dbReference type="SAM" id="MobiDB-lite"/>
    </source>
</evidence>
<dbReference type="STRING" id="1304275.C41B8_16364"/>
<dbReference type="Gene3D" id="2.30.30.40">
    <property type="entry name" value="SH3 Domains"/>
    <property type="match status" value="1"/>
</dbReference>
<evidence type="ECO:0000313" key="5">
    <source>
        <dbReference type="Proteomes" id="UP000028302"/>
    </source>
</evidence>
<name>A0A084IHE3_SALHC</name>
<dbReference type="PROSITE" id="PS51257">
    <property type="entry name" value="PROKAR_LIPOPROTEIN"/>
    <property type="match status" value="1"/>
</dbReference>
<feature type="chain" id="PRO_5001776617" description="SH3b domain-containing protein" evidence="2">
    <location>
        <begin position="25"/>
        <end position="386"/>
    </location>
</feature>
<reference evidence="4 5" key="1">
    <citation type="submission" date="2013-03" db="EMBL/GenBank/DDBJ databases">
        <title>Salinisphaera hydrothermalis C41B8 Genome Sequencing.</title>
        <authorList>
            <person name="Li C."/>
            <person name="Lai Q."/>
            <person name="Shao Z."/>
        </authorList>
    </citation>
    <scope>NUCLEOTIDE SEQUENCE [LARGE SCALE GENOMIC DNA]</scope>
    <source>
        <strain evidence="4 5">C41B8</strain>
    </source>
</reference>
<dbReference type="Proteomes" id="UP000028302">
    <property type="component" value="Unassembled WGS sequence"/>
</dbReference>
<keyword evidence="5" id="KW-1185">Reference proteome</keyword>
<protein>
    <recommendedName>
        <fullName evidence="3">SH3b domain-containing protein</fullName>
    </recommendedName>
</protein>
<keyword evidence="2" id="KW-0732">Signal</keyword>
<dbReference type="PROSITE" id="PS51781">
    <property type="entry name" value="SH3B"/>
    <property type="match status" value="1"/>
</dbReference>
<evidence type="ECO:0000256" key="2">
    <source>
        <dbReference type="SAM" id="SignalP"/>
    </source>
</evidence>
<sequence length="386" mass="41276">MTSKPHHAFLRLTFAATALVGALAATGCATGPKLVTPNPPPIPKAAGDVPSTNKAVLQPGTQVVADTAEGHIKIEAGPGLRRVFDWDGMRRGVITKPREKRFAGESSKGLYFDGTPKVWKPAHGISKLRYEEGYRNFENIDDAMIWMQIRRLYYTYNNDGLVVGWKRKGDTLQVEVWQFTIDGKKPTSLPDSKGTQIAEGPLKVEPQKMHPHLVFADGHTEPYNTQTASEYSGGGASSSASTQSQHCSWFANLFGQCSKASASSSEQTAKNGSKTSATASVSTSTGTSAAASGTTAANASASGSTQTSETADNKAASKSEPSNPKAEIAGNVVNIRSRPSTHSKVLMQAKQGDSVSILKQDKGWRYVKFDDGRKGWVANFLLKHSG</sequence>